<dbReference type="AlphaFoldDB" id="Q9JZ84"/>
<name>Q9JZ84_NEIMB</name>
<reference evidence="1 2" key="1">
    <citation type="journal article" date="2000" name="Science">
        <title>Complete genome sequence of Neisseria meningitidis serogroup B strain MC58.</title>
        <authorList>
            <person name="Tettelin H."/>
            <person name="Saunders N.J."/>
            <person name="Heidelberg J."/>
            <person name="Jeffries A.C."/>
            <person name="Nelson K.E."/>
            <person name="Eisen J.A."/>
            <person name="Ketchum K.A."/>
            <person name="Hood D.W."/>
            <person name="Peden J.F."/>
            <person name="Dodson R.J."/>
            <person name="Nelson W.C."/>
            <person name="Gwinn M.L."/>
            <person name="DeBoy R."/>
            <person name="Peterson J.D."/>
            <person name="Hickey E.K."/>
            <person name="Haft D.H."/>
            <person name="Salzberg S.L."/>
            <person name="White O."/>
            <person name="Fleischmann R.D."/>
            <person name="Dougherty B.A."/>
            <person name="Mason T."/>
            <person name="Ciecko A."/>
            <person name="Parksey D.S."/>
            <person name="Blair E."/>
            <person name="Cittone H."/>
            <person name="Clark E.B."/>
            <person name="Cotton M.D."/>
            <person name="Utterback T.R."/>
            <person name="Khouri H."/>
            <person name="Qin H."/>
            <person name="Vamathevan J."/>
            <person name="Gill J."/>
            <person name="Scarlato V."/>
            <person name="Masignani V."/>
            <person name="Pizza M."/>
            <person name="Grandi G."/>
            <person name="Sun L."/>
            <person name="Smith H.O."/>
            <person name="Fraser C.M."/>
            <person name="Moxon E.R."/>
            <person name="Rappuoli R."/>
            <person name="Venter J.C."/>
        </authorList>
    </citation>
    <scope>NUCLEOTIDE SEQUENCE [LARGE SCALE GENOMIC DNA]</scope>
    <source>
        <strain evidence="2">ATCC BAA-335 / MC58</strain>
    </source>
</reference>
<evidence type="ECO:0000313" key="1">
    <source>
        <dbReference type="EMBL" id="AAF41626.1"/>
    </source>
</evidence>
<protein>
    <submittedName>
        <fullName evidence="1">Uncharacterized protein</fullName>
    </submittedName>
</protein>
<dbReference type="InParanoid" id="Q9JZ84"/>
<dbReference type="KEGG" id="nme:NMB1245"/>
<accession>Q9JZ84</accession>
<proteinExistence type="predicted"/>
<dbReference type="EMBL" id="AE002098">
    <property type="protein sequence ID" value="AAF41626.1"/>
    <property type="molecule type" value="Genomic_DNA"/>
</dbReference>
<dbReference type="PIR" id="B81106">
    <property type="entry name" value="B81106"/>
</dbReference>
<gene>
    <name evidence="1" type="ordered locus">NMB1245</name>
</gene>
<dbReference type="Proteomes" id="UP000000425">
    <property type="component" value="Chromosome"/>
</dbReference>
<dbReference type="STRING" id="122586.NMB1245"/>
<organism evidence="1 2">
    <name type="scientific">Neisseria meningitidis serogroup B (strain ATCC BAA-335 / MC58)</name>
    <dbReference type="NCBI Taxonomy" id="122586"/>
    <lineage>
        <taxon>Bacteria</taxon>
        <taxon>Pseudomonadati</taxon>
        <taxon>Pseudomonadota</taxon>
        <taxon>Betaproteobacteria</taxon>
        <taxon>Neisseriales</taxon>
        <taxon>Neisseriaceae</taxon>
        <taxon>Neisseria</taxon>
    </lineage>
</organism>
<sequence length="111" mass="12246">MEEPVLDFQFVHRKIHTGQIAAFDIIARLVPIKNIRGNDFDDRPAAAVFGMHNLQTRPVARHFEGGADFTQLIVLTLGQPESAYVAVRLKIVRGDISRGGVGKLTGKQSHT</sequence>
<dbReference type="PaxDb" id="122586-NMB1245"/>
<keyword evidence="2" id="KW-1185">Reference proteome</keyword>
<evidence type="ECO:0000313" key="2">
    <source>
        <dbReference type="Proteomes" id="UP000000425"/>
    </source>
</evidence>
<dbReference type="HOGENOM" id="CLU_2155633_0_0_4"/>